<dbReference type="SUPFAM" id="SSF101233">
    <property type="entry name" value="PWI domain"/>
    <property type="match status" value="1"/>
</dbReference>
<sequence>MADAGFFRGTSSDQDGRFSDKEKKLLKQMKFEDTLERKINMDKINLDVIKPWITMRINEILGIEDDVVIEYIMSQLEEKNINPKIMQINITGFLNARRAREFMGELWMLLIEADESEDGIPRSLIEKKINEMRKEPRPTGNGEAKIEHTPQSDDWAKRYSSLSGGRYTGPTKEKEISDDRITRISPRGGTPPRQRRKSGSREGTPPRRKAQEDRDKEREKEREQRRQQRIEDEKKREEESKRREEERLKRRAEEREREKRKEEERARDRERERRRAEEERRERERRRRRSRSRSRSPAKRRFTEGTSSSSKRRRSPSSSDSEDNSRKKRKKKHSRRSSDDDSDYERKVRKEKKSKKHKKEKKKKERKRSPTPSSSSLSDTE</sequence>
<feature type="compositionally biased region" description="Basic residues" evidence="2">
    <location>
        <begin position="326"/>
        <end position="335"/>
    </location>
</feature>
<dbReference type="PANTHER" id="PTHR23148">
    <property type="entry name" value="SERINE/ARGININE REGULATED NUCLEAR MATRIX PROTEIN"/>
    <property type="match status" value="1"/>
</dbReference>
<dbReference type="InterPro" id="IPR052225">
    <property type="entry name" value="Ser/Arg_repetitive_matrix"/>
</dbReference>
<evidence type="ECO:0000256" key="1">
    <source>
        <dbReference type="ARBA" id="ARBA00022664"/>
    </source>
</evidence>
<dbReference type="Pfam" id="PF01480">
    <property type="entry name" value="PWI"/>
    <property type="match status" value="1"/>
</dbReference>
<dbReference type="InterPro" id="IPR002483">
    <property type="entry name" value="PWI_dom"/>
</dbReference>
<accession>A0A7I5E5Q6</accession>
<dbReference type="OrthoDB" id="163257at2759"/>
<dbReference type="PANTHER" id="PTHR23148:SF0">
    <property type="entry name" value="SERINE_ARGININE REPETITIVE MATRIX PROTEIN 1"/>
    <property type="match status" value="1"/>
</dbReference>
<reference evidence="5" key="1">
    <citation type="submission" date="2020-12" db="UniProtKB">
        <authorList>
            <consortium name="WormBaseParasite"/>
        </authorList>
    </citation>
    <scope>IDENTIFICATION</scope>
    <source>
        <strain evidence="5">MHco3</strain>
    </source>
</reference>
<evidence type="ECO:0000256" key="2">
    <source>
        <dbReference type="SAM" id="MobiDB-lite"/>
    </source>
</evidence>
<evidence type="ECO:0000313" key="5">
    <source>
        <dbReference type="WBParaSite" id="HCON_00013860-00001"/>
    </source>
</evidence>
<feature type="region of interest" description="Disordered" evidence="2">
    <location>
        <begin position="127"/>
        <end position="381"/>
    </location>
</feature>
<dbReference type="AlphaFoldDB" id="A0A7I5E5Q6"/>
<name>A0A7I5E5Q6_HAECO</name>
<feature type="compositionally biased region" description="Low complexity" evidence="2">
    <location>
        <begin position="370"/>
        <end position="381"/>
    </location>
</feature>
<feature type="compositionally biased region" description="Basic and acidic residues" evidence="2">
    <location>
        <begin position="209"/>
        <end position="282"/>
    </location>
</feature>
<dbReference type="PROSITE" id="PS51025">
    <property type="entry name" value="PWI"/>
    <property type="match status" value="1"/>
</dbReference>
<evidence type="ECO:0000259" key="3">
    <source>
        <dbReference type="PROSITE" id="PS51025"/>
    </source>
</evidence>
<proteinExistence type="predicted"/>
<dbReference type="GO" id="GO:0048024">
    <property type="term" value="P:regulation of mRNA splicing, via spliceosome"/>
    <property type="evidence" value="ECO:0007669"/>
    <property type="project" value="TreeGrafter"/>
</dbReference>
<dbReference type="Gene3D" id="1.20.1390.10">
    <property type="entry name" value="PWI domain"/>
    <property type="match status" value="1"/>
</dbReference>
<feature type="compositionally biased region" description="Basic and acidic residues" evidence="2">
    <location>
        <begin position="144"/>
        <end position="157"/>
    </location>
</feature>
<feature type="compositionally biased region" description="Basic and acidic residues" evidence="2">
    <location>
        <begin position="336"/>
        <end position="348"/>
    </location>
</feature>
<feature type="compositionally biased region" description="Basic and acidic residues" evidence="2">
    <location>
        <begin position="127"/>
        <end position="137"/>
    </location>
</feature>
<dbReference type="OMA" id="KICMDRV"/>
<dbReference type="Proteomes" id="UP000025227">
    <property type="component" value="Unplaced"/>
</dbReference>
<dbReference type="GO" id="GO:0005681">
    <property type="term" value="C:spliceosomal complex"/>
    <property type="evidence" value="ECO:0007669"/>
    <property type="project" value="TreeGrafter"/>
</dbReference>
<feature type="compositionally biased region" description="Basic residues" evidence="2">
    <location>
        <begin position="283"/>
        <end position="300"/>
    </location>
</feature>
<organism evidence="4 5">
    <name type="scientific">Haemonchus contortus</name>
    <name type="common">Barber pole worm</name>
    <dbReference type="NCBI Taxonomy" id="6289"/>
    <lineage>
        <taxon>Eukaryota</taxon>
        <taxon>Metazoa</taxon>
        <taxon>Ecdysozoa</taxon>
        <taxon>Nematoda</taxon>
        <taxon>Chromadorea</taxon>
        <taxon>Rhabditida</taxon>
        <taxon>Rhabditina</taxon>
        <taxon>Rhabditomorpha</taxon>
        <taxon>Strongyloidea</taxon>
        <taxon>Trichostrongylidae</taxon>
        <taxon>Haemonchus</taxon>
    </lineage>
</organism>
<dbReference type="GO" id="GO:0006397">
    <property type="term" value="P:mRNA processing"/>
    <property type="evidence" value="ECO:0007669"/>
    <property type="project" value="UniProtKB-KW"/>
</dbReference>
<dbReference type="InterPro" id="IPR036483">
    <property type="entry name" value="PWI_dom_sf"/>
</dbReference>
<protein>
    <submittedName>
        <fullName evidence="5">PWI domain-containing protein</fullName>
    </submittedName>
</protein>
<feature type="domain" description="PWI" evidence="3">
    <location>
        <begin position="28"/>
        <end position="127"/>
    </location>
</feature>
<evidence type="ECO:0000313" key="4">
    <source>
        <dbReference type="Proteomes" id="UP000025227"/>
    </source>
</evidence>
<feature type="compositionally biased region" description="Basic and acidic residues" evidence="2">
    <location>
        <begin position="171"/>
        <end position="182"/>
    </location>
</feature>
<keyword evidence="4" id="KW-1185">Reference proteome</keyword>
<dbReference type="WBParaSite" id="HCON_00013860-00001">
    <property type="protein sequence ID" value="HCON_00013860-00001"/>
    <property type="gene ID" value="HCON_00013860"/>
</dbReference>
<feature type="compositionally biased region" description="Basic residues" evidence="2">
    <location>
        <begin position="349"/>
        <end position="369"/>
    </location>
</feature>
<dbReference type="SMART" id="SM00311">
    <property type="entry name" value="PWI"/>
    <property type="match status" value="1"/>
</dbReference>
<keyword evidence="1" id="KW-0507">mRNA processing</keyword>
<dbReference type="GO" id="GO:0003723">
    <property type="term" value="F:RNA binding"/>
    <property type="evidence" value="ECO:0007669"/>
    <property type="project" value="TreeGrafter"/>
</dbReference>